<sequence>MSTETYLNHPNFGLLFRICLVGEGKELFATLYAHRLFFLVSSGPNGLSFEPTGRVEAKQLIEQRLRMIRRTGQQIEYDQLQKAYKQAF</sequence>
<reference evidence="1 2" key="1">
    <citation type="submission" date="2015-09" db="EMBL/GenBank/DDBJ databases">
        <title>Identification and resolution of microdiversity through metagenomic sequencing of parallel consortia.</title>
        <authorList>
            <person name="Nelson W.C."/>
            <person name="Romine M.F."/>
            <person name="Lindemann S.R."/>
        </authorList>
    </citation>
    <scope>NUCLEOTIDE SEQUENCE [LARGE SCALE GENOMIC DNA]</scope>
    <source>
        <strain evidence="1">Ana</strain>
    </source>
</reference>
<accession>A0A0P7YZ83</accession>
<dbReference type="Pfam" id="PF12058">
    <property type="entry name" value="PipX"/>
    <property type="match status" value="1"/>
</dbReference>
<dbReference type="STRING" id="1666911.HLUCCA11_09170"/>
<gene>
    <name evidence="1" type="primary">pipX</name>
    <name evidence="1" type="ORF">HLUCCA11_09170</name>
</gene>
<comment type="caution">
    <text evidence="1">The sequence shown here is derived from an EMBL/GenBank/DDBJ whole genome shotgun (WGS) entry which is preliminary data.</text>
</comment>
<dbReference type="Gene3D" id="6.10.250.870">
    <property type="match status" value="1"/>
</dbReference>
<dbReference type="Gene3D" id="2.30.30.660">
    <property type="entry name" value="Protein of unknown function (DUF3539)"/>
    <property type="match status" value="1"/>
</dbReference>
<evidence type="ECO:0000313" key="1">
    <source>
        <dbReference type="EMBL" id="KPQ35727.1"/>
    </source>
</evidence>
<dbReference type="PATRIC" id="fig|1666911.3.peg.626"/>
<protein>
    <submittedName>
        <fullName evidence="1">PII interaction protein X</fullName>
    </submittedName>
</protein>
<dbReference type="NCBIfam" id="NF045912">
    <property type="entry name" value="TransCoactPipX"/>
    <property type="match status" value="1"/>
</dbReference>
<proteinExistence type="predicted"/>
<dbReference type="Proteomes" id="UP000050465">
    <property type="component" value="Unassembled WGS sequence"/>
</dbReference>
<dbReference type="EMBL" id="LJZR01000010">
    <property type="protein sequence ID" value="KPQ35727.1"/>
    <property type="molecule type" value="Genomic_DNA"/>
</dbReference>
<evidence type="ECO:0000313" key="2">
    <source>
        <dbReference type="Proteomes" id="UP000050465"/>
    </source>
</evidence>
<name>A0A0P7YZ83_9CYAN</name>
<dbReference type="InterPro" id="IPR021926">
    <property type="entry name" value="PipX"/>
</dbReference>
<organism evidence="1 2">
    <name type="scientific">Phormidesmis priestleyi Ana</name>
    <dbReference type="NCBI Taxonomy" id="1666911"/>
    <lineage>
        <taxon>Bacteria</taxon>
        <taxon>Bacillati</taxon>
        <taxon>Cyanobacteriota</taxon>
        <taxon>Cyanophyceae</taxon>
        <taxon>Leptolyngbyales</taxon>
        <taxon>Leptolyngbyaceae</taxon>
        <taxon>Phormidesmis</taxon>
    </lineage>
</organism>
<dbReference type="AlphaFoldDB" id="A0A0P7YZ83"/>